<feature type="binding site" description="in other chain" evidence="8">
    <location>
        <begin position="38"/>
        <end position="41"/>
    </location>
    <ligand>
        <name>IMP</name>
        <dbReference type="ChEBI" id="CHEBI:58053"/>
        <note>ligand shared between dimeric partners</note>
    </ligand>
</feature>
<feature type="binding site" evidence="8">
    <location>
        <position position="13"/>
    </location>
    <ligand>
        <name>Mg(2+)</name>
        <dbReference type="ChEBI" id="CHEBI:18420"/>
    </ligand>
</feature>
<feature type="binding site" description="in other chain" evidence="8">
    <location>
        <begin position="13"/>
        <end position="16"/>
    </location>
    <ligand>
        <name>IMP</name>
        <dbReference type="ChEBI" id="CHEBI:58053"/>
        <note>ligand shared between dimeric partners</note>
    </ligand>
</feature>
<name>A0A2M8QE27_9CHLR</name>
<evidence type="ECO:0000256" key="1">
    <source>
        <dbReference type="ARBA" id="ARBA00011738"/>
    </source>
</evidence>
<feature type="binding site" description="in other chain" evidence="8">
    <location>
        <position position="128"/>
    </location>
    <ligand>
        <name>IMP</name>
        <dbReference type="ChEBI" id="CHEBI:58053"/>
        <note>ligand shared between dimeric partners</note>
    </ligand>
</feature>
<feature type="binding site" evidence="8">
    <location>
        <begin position="40"/>
        <end position="42"/>
    </location>
    <ligand>
        <name>GTP</name>
        <dbReference type="ChEBI" id="CHEBI:37565"/>
    </ligand>
</feature>
<evidence type="ECO:0000256" key="6">
    <source>
        <dbReference type="ARBA" id="ARBA00022842"/>
    </source>
</evidence>
<evidence type="ECO:0000313" key="10">
    <source>
        <dbReference type="EMBL" id="PJF48050.1"/>
    </source>
</evidence>
<sequence>MSITVLLGAQWGDEGKGRITDALAADADIVARFNGGDNAGHTITIGSRVFKLHLLPAGIFRERCLNLIGNGVVLNPIHFLKERNEIVAAGFPVTPENLQISEAAHVILPGHIALDAAREATQGGIGTTQRGIGFAYSDKAARLGLRAGLMRDPERFAGAVYEHTQRVNRALEREYRRPPLDAQAVADQYAEAARHVAPYLANTFRTLHRALAQGRRVLAEGAQAVMLDIDHGTYPFVTSSNATIGGVLTGLGVPAQAITRVVGMAKAFCTRVGAGPFVTELDGELALRLRGTGANPWDEYGATTGRPRRVGWFDGVALRYAAQMNGLTELALTKLDILTGLDPLRICVAYAYHGAQLEDFPQDSDILAQCRPIYEELPGWQADVRSARSFDDLPAEARAYIARIEALAGVRVTMVSVGPEREQLVVR</sequence>
<evidence type="ECO:0000256" key="9">
    <source>
        <dbReference type="RuleBase" id="RU000520"/>
    </source>
</evidence>
<feature type="binding site" description="in other chain" evidence="8">
    <location>
        <position position="238"/>
    </location>
    <ligand>
        <name>IMP</name>
        <dbReference type="ChEBI" id="CHEBI:58053"/>
        <note>ligand shared between dimeric partners</note>
    </ligand>
</feature>
<dbReference type="UniPathway" id="UPA00075">
    <property type="reaction ID" value="UER00335"/>
</dbReference>
<accession>A0A2M8QE27</accession>
<keyword evidence="6 8" id="KW-0460">Magnesium</keyword>
<dbReference type="Gene3D" id="1.10.300.10">
    <property type="entry name" value="Adenylosuccinate Synthetase, subunit A, domain 2"/>
    <property type="match status" value="1"/>
</dbReference>
<keyword evidence="2 8" id="KW-0436">Ligase</keyword>
<comment type="caution">
    <text evidence="10">The sequence shown here is derived from an EMBL/GenBank/DDBJ whole genome shotgun (WGS) entry which is preliminary data.</text>
</comment>
<organism evidence="10 11">
    <name type="scientific">Candidatus Thermofonsia Clade 3 bacterium</name>
    <dbReference type="NCBI Taxonomy" id="2364212"/>
    <lineage>
        <taxon>Bacteria</taxon>
        <taxon>Bacillati</taxon>
        <taxon>Chloroflexota</taxon>
        <taxon>Candidatus Thermofontia</taxon>
        <taxon>Candidatus Thermofonsia Clade 3</taxon>
    </lineage>
</organism>
<dbReference type="InterPro" id="IPR027417">
    <property type="entry name" value="P-loop_NTPase"/>
</dbReference>
<dbReference type="InterPro" id="IPR042111">
    <property type="entry name" value="Adenylosuccinate_synth_dom3"/>
</dbReference>
<feature type="binding site" evidence="8">
    <location>
        <begin position="12"/>
        <end position="18"/>
    </location>
    <ligand>
        <name>GTP</name>
        <dbReference type="ChEBI" id="CHEBI:37565"/>
    </ligand>
</feature>
<comment type="similarity">
    <text evidence="8 9">Belongs to the adenylosuccinate synthetase family.</text>
</comment>
<feature type="binding site" description="in other chain" evidence="8">
    <location>
        <position position="306"/>
    </location>
    <ligand>
        <name>IMP</name>
        <dbReference type="ChEBI" id="CHEBI:58053"/>
        <note>ligand shared between dimeric partners</note>
    </ligand>
</feature>
<protein>
    <recommendedName>
        <fullName evidence="8 9">Adenylosuccinate synthetase</fullName>
        <shortName evidence="8">AMPSase</shortName>
        <shortName evidence="8">AdSS</shortName>
        <ecNumber evidence="8 9">6.3.4.4</ecNumber>
    </recommendedName>
    <alternativeName>
        <fullName evidence="8">IMP--aspartate ligase</fullName>
    </alternativeName>
</protein>
<feature type="active site" description="Proton acceptor" evidence="8">
    <location>
        <position position="13"/>
    </location>
</feature>
<dbReference type="PANTHER" id="PTHR11846:SF0">
    <property type="entry name" value="ADENYLOSUCCINATE SYNTHETASE"/>
    <property type="match status" value="1"/>
</dbReference>
<keyword evidence="5 8" id="KW-0658">Purine biosynthesis</keyword>
<dbReference type="InterPro" id="IPR042110">
    <property type="entry name" value="Adenylosuccinate_synth_dom2"/>
</dbReference>
<dbReference type="NCBIfam" id="NF002223">
    <property type="entry name" value="PRK01117.1"/>
    <property type="match status" value="1"/>
</dbReference>
<comment type="pathway">
    <text evidence="8 9">Purine metabolism; AMP biosynthesis via de novo pathway; AMP from IMP: step 1/2.</text>
</comment>
<evidence type="ECO:0000313" key="11">
    <source>
        <dbReference type="Proteomes" id="UP000230790"/>
    </source>
</evidence>
<dbReference type="GO" id="GO:0004019">
    <property type="term" value="F:adenylosuccinate synthase activity"/>
    <property type="evidence" value="ECO:0007669"/>
    <property type="project" value="UniProtKB-UniRule"/>
</dbReference>
<dbReference type="GO" id="GO:0000287">
    <property type="term" value="F:magnesium ion binding"/>
    <property type="evidence" value="ECO:0007669"/>
    <property type="project" value="UniProtKB-UniRule"/>
</dbReference>
<feature type="binding site" evidence="8">
    <location>
        <begin position="302"/>
        <end position="308"/>
    </location>
    <ligand>
        <name>substrate</name>
    </ligand>
</feature>
<dbReference type="Proteomes" id="UP000230790">
    <property type="component" value="Unassembled WGS sequence"/>
</dbReference>
<evidence type="ECO:0000256" key="4">
    <source>
        <dbReference type="ARBA" id="ARBA00022741"/>
    </source>
</evidence>
<comment type="subunit">
    <text evidence="1 8">Homodimer.</text>
</comment>
<dbReference type="GO" id="GO:0046040">
    <property type="term" value="P:IMP metabolic process"/>
    <property type="evidence" value="ECO:0007669"/>
    <property type="project" value="TreeGrafter"/>
</dbReference>
<dbReference type="SMART" id="SM00788">
    <property type="entry name" value="Adenylsucc_synt"/>
    <property type="match status" value="1"/>
</dbReference>
<dbReference type="NCBIfam" id="TIGR00184">
    <property type="entry name" value="purA"/>
    <property type="match status" value="1"/>
</dbReference>
<dbReference type="AlphaFoldDB" id="A0A2M8QE27"/>
<evidence type="ECO:0000256" key="3">
    <source>
        <dbReference type="ARBA" id="ARBA00022723"/>
    </source>
</evidence>
<feature type="binding site" evidence="8">
    <location>
        <begin position="416"/>
        <end position="418"/>
    </location>
    <ligand>
        <name>GTP</name>
        <dbReference type="ChEBI" id="CHEBI:37565"/>
    </ligand>
</feature>
<evidence type="ECO:0000256" key="5">
    <source>
        <dbReference type="ARBA" id="ARBA00022755"/>
    </source>
</evidence>
<dbReference type="Pfam" id="PF00709">
    <property type="entry name" value="Adenylsucc_synt"/>
    <property type="match status" value="1"/>
</dbReference>
<dbReference type="Gene3D" id="3.90.170.10">
    <property type="entry name" value="Adenylosuccinate Synthetase, subunit A, domain 3"/>
    <property type="match status" value="1"/>
</dbReference>
<comment type="cofactor">
    <cofactor evidence="8">
        <name>Mg(2+)</name>
        <dbReference type="ChEBI" id="CHEBI:18420"/>
    </cofactor>
    <text evidence="8">Binds 1 Mg(2+) ion per subunit.</text>
</comment>
<feature type="binding site" evidence="8">
    <location>
        <position position="142"/>
    </location>
    <ligand>
        <name>IMP</name>
        <dbReference type="ChEBI" id="CHEBI:58053"/>
        <note>ligand shared between dimeric partners</note>
    </ligand>
</feature>
<dbReference type="PROSITE" id="PS01266">
    <property type="entry name" value="ADENYLOSUCCIN_SYN_1"/>
    <property type="match status" value="1"/>
</dbReference>
<keyword evidence="7 8" id="KW-0342">GTP-binding</keyword>
<comment type="function">
    <text evidence="8">Plays an important role in the de novo pathway of purine nucleotide biosynthesis. Catalyzes the first committed step in the biosynthesis of AMP from IMP.</text>
</comment>
<keyword evidence="4 8" id="KW-0547">Nucleotide-binding</keyword>
<dbReference type="CDD" id="cd03108">
    <property type="entry name" value="AdSS"/>
    <property type="match status" value="1"/>
</dbReference>
<dbReference type="Gene3D" id="3.40.440.10">
    <property type="entry name" value="Adenylosuccinate Synthetase, subunit A, domain 1"/>
    <property type="match status" value="1"/>
</dbReference>
<feature type="binding site" description="in other chain" evidence="8">
    <location>
        <position position="223"/>
    </location>
    <ligand>
        <name>IMP</name>
        <dbReference type="ChEBI" id="CHEBI:58053"/>
        <note>ligand shared between dimeric partners</note>
    </ligand>
</feature>
<dbReference type="SUPFAM" id="SSF52540">
    <property type="entry name" value="P-loop containing nucleoside triphosphate hydrolases"/>
    <property type="match status" value="1"/>
</dbReference>
<dbReference type="HAMAP" id="MF_00011">
    <property type="entry name" value="Adenylosucc_synth"/>
    <property type="match status" value="1"/>
</dbReference>
<gene>
    <name evidence="8" type="primary">purA</name>
    <name evidence="10" type="ORF">CUN48_05620</name>
</gene>
<feature type="binding site" evidence="8">
    <location>
        <position position="308"/>
    </location>
    <ligand>
        <name>GTP</name>
        <dbReference type="ChEBI" id="CHEBI:37565"/>
    </ligand>
</feature>
<dbReference type="PANTHER" id="PTHR11846">
    <property type="entry name" value="ADENYLOSUCCINATE SYNTHETASE"/>
    <property type="match status" value="1"/>
</dbReference>
<dbReference type="InterPro" id="IPR042109">
    <property type="entry name" value="Adenylosuccinate_synth_dom1"/>
</dbReference>
<comment type="catalytic activity">
    <reaction evidence="8 9">
        <text>IMP + L-aspartate + GTP = N(6)-(1,2-dicarboxyethyl)-AMP + GDP + phosphate + 2 H(+)</text>
        <dbReference type="Rhea" id="RHEA:15753"/>
        <dbReference type="ChEBI" id="CHEBI:15378"/>
        <dbReference type="ChEBI" id="CHEBI:29991"/>
        <dbReference type="ChEBI" id="CHEBI:37565"/>
        <dbReference type="ChEBI" id="CHEBI:43474"/>
        <dbReference type="ChEBI" id="CHEBI:57567"/>
        <dbReference type="ChEBI" id="CHEBI:58053"/>
        <dbReference type="ChEBI" id="CHEBI:58189"/>
        <dbReference type="EC" id="6.3.4.4"/>
    </reaction>
</comment>
<evidence type="ECO:0000256" key="2">
    <source>
        <dbReference type="ARBA" id="ARBA00022598"/>
    </source>
</evidence>
<dbReference type="EMBL" id="PGTN01000026">
    <property type="protein sequence ID" value="PJF48050.1"/>
    <property type="molecule type" value="Genomic_DNA"/>
</dbReference>
<dbReference type="EC" id="6.3.4.4" evidence="8 9"/>
<dbReference type="FunFam" id="3.90.170.10:FF:000001">
    <property type="entry name" value="Adenylosuccinate synthetase"/>
    <property type="match status" value="1"/>
</dbReference>
<dbReference type="GO" id="GO:0005525">
    <property type="term" value="F:GTP binding"/>
    <property type="evidence" value="ECO:0007669"/>
    <property type="project" value="UniProtKB-UniRule"/>
</dbReference>
<evidence type="ECO:0000256" key="7">
    <source>
        <dbReference type="ARBA" id="ARBA00023134"/>
    </source>
</evidence>
<keyword evidence="3 8" id="KW-0479">Metal-binding</keyword>
<feature type="binding site" evidence="8">
    <location>
        <position position="40"/>
    </location>
    <ligand>
        <name>Mg(2+)</name>
        <dbReference type="ChEBI" id="CHEBI:18420"/>
    </ligand>
</feature>
<feature type="active site" description="Proton donor" evidence="8">
    <location>
        <position position="41"/>
    </location>
</feature>
<feature type="binding site" evidence="8">
    <location>
        <begin position="334"/>
        <end position="336"/>
    </location>
    <ligand>
        <name>GTP</name>
        <dbReference type="ChEBI" id="CHEBI:37565"/>
    </ligand>
</feature>
<dbReference type="GO" id="GO:0044208">
    <property type="term" value="P:'de novo' AMP biosynthetic process"/>
    <property type="evidence" value="ECO:0007669"/>
    <property type="project" value="UniProtKB-UniRule"/>
</dbReference>
<proteinExistence type="inferred from homology"/>
<dbReference type="InterPro" id="IPR018220">
    <property type="entry name" value="Adenylosuccin_syn_GTP-bd"/>
</dbReference>
<keyword evidence="8" id="KW-0963">Cytoplasm</keyword>
<reference evidence="10 11" key="1">
    <citation type="submission" date="2017-11" db="EMBL/GenBank/DDBJ databases">
        <title>Evolution of Phototrophy in the Chloroflexi Phylum Driven by Horizontal Gene Transfer.</title>
        <authorList>
            <person name="Ward L.M."/>
            <person name="Hemp J."/>
            <person name="Shih P.M."/>
            <person name="Mcglynn S.E."/>
            <person name="Fischer W."/>
        </authorList>
    </citation>
    <scope>NUCLEOTIDE SEQUENCE [LARGE SCALE GENOMIC DNA]</scope>
    <source>
        <strain evidence="10">JP3_7</strain>
    </source>
</reference>
<dbReference type="GO" id="GO:0005737">
    <property type="term" value="C:cytoplasm"/>
    <property type="evidence" value="ECO:0007669"/>
    <property type="project" value="UniProtKB-SubCell"/>
</dbReference>
<evidence type="ECO:0000256" key="8">
    <source>
        <dbReference type="HAMAP-Rule" id="MF_00011"/>
    </source>
</evidence>
<dbReference type="InterPro" id="IPR001114">
    <property type="entry name" value="Adenylosuccinate_synthetase"/>
</dbReference>
<comment type="subcellular location">
    <subcellularLocation>
        <location evidence="8">Cytoplasm</location>
    </subcellularLocation>
</comment>